<keyword evidence="3" id="KW-0217">Developmental protein</keyword>
<keyword evidence="6" id="KW-0805">Transcription regulation</keyword>
<protein>
    <recommendedName>
        <fullName evidence="11">DNA-binding protein inhibitor ID-2</fullName>
    </recommendedName>
    <alternativeName>
        <fullName evidence="13">Inhibitor of DNA binding 2</fullName>
    </alternativeName>
    <alternativeName>
        <fullName evidence="12">Inhibitor of differentiation 2</fullName>
    </alternativeName>
</protein>
<dbReference type="PANTHER" id="PTHR11723">
    <property type="entry name" value="DNA-BINDING PROTEIN INHIBITOR"/>
    <property type="match status" value="1"/>
</dbReference>
<organism evidence="16 17">
    <name type="scientific">Nyctereutes procyonoides</name>
    <name type="common">Raccoon dog</name>
    <name type="synonym">Canis procyonoides</name>
    <dbReference type="NCBI Taxonomy" id="34880"/>
    <lineage>
        <taxon>Eukaryota</taxon>
        <taxon>Metazoa</taxon>
        <taxon>Chordata</taxon>
        <taxon>Craniata</taxon>
        <taxon>Vertebrata</taxon>
        <taxon>Euteleostomi</taxon>
        <taxon>Mammalia</taxon>
        <taxon>Eutheria</taxon>
        <taxon>Laurasiatheria</taxon>
        <taxon>Carnivora</taxon>
        <taxon>Caniformia</taxon>
        <taxon>Canidae</taxon>
        <taxon>Nyctereutes</taxon>
    </lineage>
</organism>
<evidence type="ECO:0000256" key="4">
    <source>
        <dbReference type="ARBA" id="ARBA00022490"/>
    </source>
</evidence>
<comment type="caution">
    <text evidence="16">The sequence shown here is derived from an EMBL/GenBank/DDBJ whole genome shotgun (WGS) entry which is preliminary data.</text>
</comment>
<comment type="subunit">
    <text evidence="14">Interacts with GATA4 and NKX2-5. Interacts with NR0B2. Interacts with CLOCK and BMAL1. Interacts with IFI204. Interacts with NEDD9/HEF1. Interacts with ASB4; this interaction promotes ID2 proteasomal degradation.</text>
</comment>
<evidence type="ECO:0000256" key="8">
    <source>
        <dbReference type="ARBA" id="ARBA00023163"/>
    </source>
</evidence>
<dbReference type="Proteomes" id="UP000645828">
    <property type="component" value="Unassembled WGS sequence"/>
</dbReference>
<dbReference type="GO" id="GO:0005634">
    <property type="term" value="C:nucleus"/>
    <property type="evidence" value="ECO:0007669"/>
    <property type="project" value="UniProtKB-SubCell"/>
</dbReference>
<evidence type="ECO:0000313" key="16">
    <source>
        <dbReference type="EMBL" id="CAD7677421.1"/>
    </source>
</evidence>
<sequence>MRAFSPVRSVRKNSLLDHSLIISRNKTLVEDQMSLLYIMNDGYSRLKELVPSSPQNKVSKMEILQQGTLGLQIALDSHSSISEASRTSLTTLNTDISILSSHAAEFPPVSMSNDSALGLNKRFRTFLFFAQQQ</sequence>
<gene>
    <name evidence="16" type="ORF">NYPRO_LOCUS10219</name>
</gene>
<dbReference type="GO" id="GO:0046983">
    <property type="term" value="F:protein dimerization activity"/>
    <property type="evidence" value="ECO:0007669"/>
    <property type="project" value="InterPro"/>
</dbReference>
<evidence type="ECO:0000256" key="13">
    <source>
        <dbReference type="ARBA" id="ARBA00043116"/>
    </source>
</evidence>
<evidence type="ECO:0000256" key="3">
    <source>
        <dbReference type="ARBA" id="ARBA00022473"/>
    </source>
</evidence>
<keyword evidence="8" id="KW-0804">Transcription</keyword>
<reference evidence="16" key="1">
    <citation type="submission" date="2020-12" db="EMBL/GenBank/DDBJ databases">
        <authorList>
            <consortium name="Molecular Ecology Group"/>
        </authorList>
    </citation>
    <scope>NUCLEOTIDE SEQUENCE</scope>
    <source>
        <strain evidence="16">TBG_1078</strain>
    </source>
</reference>
<comment type="function">
    <text evidence="10">Transcriptional regulator (lacking a basic DNA binding domain) which negatively regulates the basic helix-loop-helix (bHLH) transcription factors by forming heterodimers and inhibiting their DNA binding and transcriptional activity. Implicated in regulating a variety of cellular processes, including cellular growth, senescence, differentiation, apoptosis, angiogenesis, and neoplastic transformation. Inhibits skeletal muscle and cardiac myocyte differentiation. Regulates the circadian clock by repressing the transcriptional activator activity of the CLOCK-BMAL1 heterodimer. Restricts the CLOCK and BMAL1 localization to the cytoplasm. Plays a role in both the input and output pathways of the circadian clock: in the input component, is involved in modulating the magnitude of photic entrainment and in the output component, contributes to the regulation of a variety of liver clock-controlled genes involved in lipid metabolism.</text>
</comment>
<dbReference type="GO" id="GO:0000122">
    <property type="term" value="P:negative regulation of transcription by RNA polymerase II"/>
    <property type="evidence" value="ECO:0007669"/>
    <property type="project" value="InterPro"/>
</dbReference>
<evidence type="ECO:0000256" key="14">
    <source>
        <dbReference type="ARBA" id="ARBA00049994"/>
    </source>
</evidence>
<keyword evidence="9" id="KW-0539">Nucleus</keyword>
<dbReference type="GO" id="GO:0030154">
    <property type="term" value="P:cell differentiation"/>
    <property type="evidence" value="ECO:0007669"/>
    <property type="project" value="TreeGrafter"/>
</dbReference>
<dbReference type="InterPro" id="IPR036638">
    <property type="entry name" value="HLH_DNA-bd_sf"/>
</dbReference>
<keyword evidence="4" id="KW-0963">Cytoplasm</keyword>
<evidence type="ECO:0000313" key="17">
    <source>
        <dbReference type="Proteomes" id="UP000645828"/>
    </source>
</evidence>
<evidence type="ECO:0000256" key="11">
    <source>
        <dbReference type="ARBA" id="ARBA00040556"/>
    </source>
</evidence>
<dbReference type="GO" id="GO:0005737">
    <property type="term" value="C:cytoplasm"/>
    <property type="evidence" value="ECO:0007669"/>
    <property type="project" value="UniProtKB-SubCell"/>
</dbReference>
<evidence type="ECO:0000259" key="15">
    <source>
        <dbReference type="Pfam" id="PF00010"/>
    </source>
</evidence>
<dbReference type="InterPro" id="IPR011598">
    <property type="entry name" value="bHLH_dom"/>
</dbReference>
<evidence type="ECO:0000256" key="12">
    <source>
        <dbReference type="ARBA" id="ARBA00042951"/>
    </source>
</evidence>
<evidence type="ECO:0000256" key="2">
    <source>
        <dbReference type="ARBA" id="ARBA00004496"/>
    </source>
</evidence>
<proteinExistence type="predicted"/>
<evidence type="ECO:0000256" key="6">
    <source>
        <dbReference type="ARBA" id="ARBA00023015"/>
    </source>
</evidence>
<comment type="subcellular location">
    <subcellularLocation>
        <location evidence="2">Cytoplasm</location>
    </subcellularLocation>
    <subcellularLocation>
        <location evidence="1">Nucleus</location>
    </subcellularLocation>
</comment>
<keyword evidence="17" id="KW-1185">Reference proteome</keyword>
<dbReference type="EMBL" id="CAJHUB010000678">
    <property type="protein sequence ID" value="CAD7677421.1"/>
    <property type="molecule type" value="Genomic_DNA"/>
</dbReference>
<dbReference type="InterPro" id="IPR026052">
    <property type="entry name" value="DNA-bd_prot-inh"/>
</dbReference>
<evidence type="ECO:0000256" key="10">
    <source>
        <dbReference type="ARBA" id="ARBA00037646"/>
    </source>
</evidence>
<dbReference type="SUPFAM" id="SSF47459">
    <property type="entry name" value="HLH, helix-loop-helix DNA-binding domain"/>
    <property type="match status" value="1"/>
</dbReference>
<dbReference type="Pfam" id="PF00010">
    <property type="entry name" value="HLH"/>
    <property type="match status" value="1"/>
</dbReference>
<name>A0A811YIX3_NYCPR</name>
<accession>A0A811YIX3</accession>
<dbReference type="Gene3D" id="4.10.280.10">
    <property type="entry name" value="Helix-loop-helix DNA-binding domain"/>
    <property type="match status" value="1"/>
</dbReference>
<dbReference type="PANTHER" id="PTHR11723:SF5">
    <property type="entry name" value="DNA-BINDING PROTEIN INHIBITOR ID-2"/>
    <property type="match status" value="1"/>
</dbReference>
<evidence type="ECO:0000256" key="1">
    <source>
        <dbReference type="ARBA" id="ARBA00004123"/>
    </source>
</evidence>
<feature type="domain" description="BHLH" evidence="15">
    <location>
        <begin position="39"/>
        <end position="66"/>
    </location>
</feature>
<dbReference type="AlphaFoldDB" id="A0A811YIX3"/>
<keyword evidence="5" id="KW-0678">Repressor</keyword>
<evidence type="ECO:0000256" key="5">
    <source>
        <dbReference type="ARBA" id="ARBA00022491"/>
    </source>
</evidence>
<dbReference type="GO" id="GO:0032922">
    <property type="term" value="P:circadian regulation of gene expression"/>
    <property type="evidence" value="ECO:0007669"/>
    <property type="project" value="TreeGrafter"/>
</dbReference>
<evidence type="ECO:0000256" key="9">
    <source>
        <dbReference type="ARBA" id="ARBA00023242"/>
    </source>
</evidence>
<evidence type="ECO:0000256" key="7">
    <source>
        <dbReference type="ARBA" id="ARBA00023108"/>
    </source>
</evidence>
<keyword evidence="7" id="KW-0090">Biological rhythms</keyword>